<dbReference type="Proteomes" id="UP000236584">
    <property type="component" value="Plasmid unnamed3"/>
</dbReference>
<dbReference type="AlphaFoldDB" id="A0A2I8VRI4"/>
<protein>
    <submittedName>
        <fullName evidence="1">Uncharacterized protein</fullName>
    </submittedName>
</protein>
<accession>A0A2I8VRI4</accession>
<dbReference type="KEGG" id="srub:C2R22_23525"/>
<evidence type="ECO:0000313" key="2">
    <source>
        <dbReference type="Proteomes" id="UP000236584"/>
    </source>
</evidence>
<geneLocation type="plasmid" evidence="1">
    <name>unnamed3</name>
</geneLocation>
<reference evidence="1 2" key="1">
    <citation type="submission" date="2018-01" db="EMBL/GenBank/DDBJ databases">
        <title>Complete genome sequence of Salinigranum rubrum GX10T, an extremely halophilic archaeon isolated from a marine solar saltern.</title>
        <authorList>
            <person name="Han S."/>
        </authorList>
    </citation>
    <scope>NUCLEOTIDE SEQUENCE [LARGE SCALE GENOMIC DNA]</scope>
    <source>
        <strain evidence="1 2">GX10</strain>
        <plasmid evidence="2">Plasmid unnamed3</plasmid>
    </source>
</reference>
<sequence length="76" mass="9020">MAIDAEKKGFAVRDLHNVNVYLYEEIYREMVTTFKKLDSDYFQEHGDELSKNKEFFNAVFRAGLQSPQLREELDLK</sequence>
<dbReference type="EMBL" id="CP026312">
    <property type="protein sequence ID" value="AUV84515.1"/>
    <property type="molecule type" value="Genomic_DNA"/>
</dbReference>
<organism evidence="1 2">
    <name type="scientific">Salinigranum rubrum</name>
    <dbReference type="NCBI Taxonomy" id="755307"/>
    <lineage>
        <taxon>Archaea</taxon>
        <taxon>Methanobacteriati</taxon>
        <taxon>Methanobacteriota</taxon>
        <taxon>Stenosarchaea group</taxon>
        <taxon>Halobacteria</taxon>
        <taxon>Halobacteriales</taxon>
        <taxon>Haloferacaceae</taxon>
        <taxon>Salinigranum</taxon>
    </lineage>
</organism>
<evidence type="ECO:0000313" key="1">
    <source>
        <dbReference type="EMBL" id="AUV84515.1"/>
    </source>
</evidence>
<proteinExistence type="predicted"/>
<gene>
    <name evidence="1" type="ORF">C2R22_23525</name>
</gene>
<name>A0A2I8VRI4_9EURY</name>
<keyword evidence="1" id="KW-0614">Plasmid</keyword>
<keyword evidence="2" id="KW-1185">Reference proteome</keyword>